<dbReference type="EMBL" id="CP029487">
    <property type="protein sequence ID" value="QCT70731.1"/>
    <property type="molecule type" value="Genomic_DNA"/>
</dbReference>
<feature type="transmembrane region" description="Helical" evidence="1">
    <location>
        <begin position="73"/>
        <end position="90"/>
    </location>
</feature>
<proteinExistence type="predicted"/>
<feature type="transmembrane region" description="Helical" evidence="1">
    <location>
        <begin position="173"/>
        <end position="191"/>
    </location>
</feature>
<dbReference type="RefSeq" id="WP_096919649.1">
    <property type="nucleotide sequence ID" value="NZ_CP029487.1"/>
</dbReference>
<accession>A0A4P9C7N6</accession>
<dbReference type="AlphaFoldDB" id="A0A4P9C7N6"/>
<feature type="transmembrane region" description="Helical" evidence="1">
    <location>
        <begin position="217"/>
        <end position="238"/>
    </location>
</feature>
<protein>
    <submittedName>
        <fullName evidence="2">EpsG family protein</fullName>
    </submittedName>
</protein>
<organism evidence="2 3">
    <name type="scientific">Eubacterium maltosivorans</name>
    <dbReference type="NCBI Taxonomy" id="2041044"/>
    <lineage>
        <taxon>Bacteria</taxon>
        <taxon>Bacillati</taxon>
        <taxon>Bacillota</taxon>
        <taxon>Clostridia</taxon>
        <taxon>Eubacteriales</taxon>
        <taxon>Eubacteriaceae</taxon>
        <taxon>Eubacterium</taxon>
    </lineage>
</organism>
<feature type="transmembrane region" description="Helical" evidence="1">
    <location>
        <begin position="274"/>
        <end position="293"/>
    </location>
</feature>
<gene>
    <name evidence="2" type="ORF">CPZ25_005100</name>
</gene>
<dbReference type="Pfam" id="PF14897">
    <property type="entry name" value="EpsG"/>
    <property type="match status" value="1"/>
</dbReference>
<feature type="transmembrane region" description="Helical" evidence="1">
    <location>
        <begin position="97"/>
        <end position="119"/>
    </location>
</feature>
<feature type="transmembrane region" description="Helical" evidence="1">
    <location>
        <begin position="305"/>
        <end position="323"/>
    </location>
</feature>
<reference evidence="2 3" key="1">
    <citation type="submission" date="2018-05" db="EMBL/GenBank/DDBJ databases">
        <title>Genome comparison of Eubacterium sp.</title>
        <authorList>
            <person name="Feng Y."/>
            <person name="Sanchez-Andrea I."/>
            <person name="Stams A.J.M."/>
            <person name="De Vos W.M."/>
        </authorList>
    </citation>
    <scope>NUCLEOTIDE SEQUENCE [LARGE SCALE GENOMIC DNA]</scope>
    <source>
        <strain evidence="2 3">YI</strain>
    </source>
</reference>
<evidence type="ECO:0000313" key="3">
    <source>
        <dbReference type="Proteomes" id="UP000218387"/>
    </source>
</evidence>
<feature type="transmembrane region" description="Helical" evidence="1">
    <location>
        <begin position="12"/>
        <end position="28"/>
    </location>
</feature>
<dbReference type="Proteomes" id="UP000218387">
    <property type="component" value="Chromosome"/>
</dbReference>
<feature type="transmembrane region" description="Helical" evidence="1">
    <location>
        <begin position="139"/>
        <end position="166"/>
    </location>
</feature>
<evidence type="ECO:0000256" key="1">
    <source>
        <dbReference type="SAM" id="Phobius"/>
    </source>
</evidence>
<dbReference type="KEGG" id="emt:CPZ25_005100"/>
<name>A0A4P9C7N6_EUBML</name>
<dbReference type="InterPro" id="IPR049458">
    <property type="entry name" value="EpsG-like"/>
</dbReference>
<evidence type="ECO:0000313" key="2">
    <source>
        <dbReference type="EMBL" id="QCT70731.1"/>
    </source>
</evidence>
<feature type="transmembrane region" description="Helical" evidence="1">
    <location>
        <begin position="250"/>
        <end position="268"/>
    </location>
</feature>
<keyword evidence="1" id="KW-0812">Transmembrane</keyword>
<keyword evidence="3" id="KW-1185">Reference proteome</keyword>
<sequence>MVIKKENIRLSFYILIVIFIWMIFAFSTDNADYIIYKNWYDITAVSGLTNRFEIGYSLLMVLGTKLGLSYQEFLMFFSAIGLFLIAYSIYDYCDSPCFAIILYFIYPFFFDVVQIRNFMAEAIIFFSIRFLKNYSIKNILAYISLCLLSMSFHTASIFYFLFILVYLKDYQKVVKIVILFIIGWMICYALLPNQIINWIIKFVSEDYIEMGSTLSKVIGYGFFAIVSVALSYYSDVSCKNKLYKDNEDGYLNKLIPIILITCIFISISSQGYRYFRNMSLIVYVVFLNNGLIFKGAKIQGTKIRFLNTVFAVSYAIFFFMRQLSWNAALYETVTKKIIESNFLFH</sequence>
<keyword evidence="1" id="KW-0472">Membrane</keyword>
<keyword evidence="1" id="KW-1133">Transmembrane helix</keyword>